<evidence type="ECO:0000313" key="2">
    <source>
        <dbReference type="EMBL" id="CAB1414062.1"/>
    </source>
</evidence>
<dbReference type="Proteomes" id="UP001153269">
    <property type="component" value="Unassembled WGS sequence"/>
</dbReference>
<evidence type="ECO:0000313" key="3">
    <source>
        <dbReference type="Proteomes" id="UP001153269"/>
    </source>
</evidence>
<feature type="region of interest" description="Disordered" evidence="1">
    <location>
        <begin position="12"/>
        <end position="33"/>
    </location>
</feature>
<sequence length="210" mass="21772">MAHCIAAVPQNAATPPPNCQQSDPGQGGVAPASVSPEAGVVLVWHQHNPLGVSPVYDRAVPPSPLFHLPPCAFAGLLRWSTDLTARCVSGGGRMIDAARTVPHAALALLSSFSEPLRCGCVAASAWPSYRACGGHPTHTLLGVAPPEGGGGFNTSSFAFIISWVAVVQEVERVFPLPVEPSLPANLPAPDQLSPASLAFVSRLPYTPSVY</sequence>
<comment type="caution">
    <text evidence="2">The sequence shown here is derived from an EMBL/GenBank/DDBJ whole genome shotgun (WGS) entry which is preliminary data.</text>
</comment>
<dbReference type="AlphaFoldDB" id="A0A9N7Y682"/>
<evidence type="ECO:0000256" key="1">
    <source>
        <dbReference type="SAM" id="MobiDB-lite"/>
    </source>
</evidence>
<name>A0A9N7Y682_PLEPL</name>
<keyword evidence="3" id="KW-1185">Reference proteome</keyword>
<accession>A0A9N7Y682</accession>
<gene>
    <name evidence="2" type="ORF">PLEPLA_LOCUS1765</name>
</gene>
<organism evidence="2 3">
    <name type="scientific">Pleuronectes platessa</name>
    <name type="common">European plaice</name>
    <dbReference type="NCBI Taxonomy" id="8262"/>
    <lineage>
        <taxon>Eukaryota</taxon>
        <taxon>Metazoa</taxon>
        <taxon>Chordata</taxon>
        <taxon>Craniata</taxon>
        <taxon>Vertebrata</taxon>
        <taxon>Euteleostomi</taxon>
        <taxon>Actinopterygii</taxon>
        <taxon>Neopterygii</taxon>
        <taxon>Teleostei</taxon>
        <taxon>Neoteleostei</taxon>
        <taxon>Acanthomorphata</taxon>
        <taxon>Carangaria</taxon>
        <taxon>Pleuronectiformes</taxon>
        <taxon>Pleuronectoidei</taxon>
        <taxon>Pleuronectidae</taxon>
        <taxon>Pleuronectes</taxon>
    </lineage>
</organism>
<reference evidence="2" key="1">
    <citation type="submission" date="2020-03" db="EMBL/GenBank/DDBJ databases">
        <authorList>
            <person name="Weist P."/>
        </authorList>
    </citation>
    <scope>NUCLEOTIDE SEQUENCE</scope>
</reference>
<proteinExistence type="predicted"/>
<dbReference type="EMBL" id="CADEAL010000086">
    <property type="protein sequence ID" value="CAB1414062.1"/>
    <property type="molecule type" value="Genomic_DNA"/>
</dbReference>
<protein>
    <submittedName>
        <fullName evidence="2">Uncharacterized protein</fullName>
    </submittedName>
</protein>